<dbReference type="AlphaFoldDB" id="A0A5B7HF54"/>
<gene>
    <name evidence="2" type="ORF">E2C01_065658</name>
</gene>
<feature type="region of interest" description="Disordered" evidence="1">
    <location>
        <begin position="74"/>
        <end position="99"/>
    </location>
</feature>
<protein>
    <submittedName>
        <fullName evidence="2">Uncharacterized protein</fullName>
    </submittedName>
</protein>
<proteinExistence type="predicted"/>
<accession>A0A5B7HF54</accession>
<dbReference type="EMBL" id="VSRR010032779">
    <property type="protein sequence ID" value="MPC71381.1"/>
    <property type="molecule type" value="Genomic_DNA"/>
</dbReference>
<name>A0A5B7HF54_PORTR</name>
<sequence length="159" mass="17772">MHSTPAKVLGSPCHCTRVCSARYGMTQDTTGCAFSPGWSRWLLTEAYLDVVTKGAARVFTRHWLSTDWAAGEGWEARQRREREERHGGRDRGRVAARSPLLTLGERGRGREPPGDAYVRGHGQGLSLSPSYTLRHPLHTCLEVPHMPLHTSKPALTRLY</sequence>
<evidence type="ECO:0000256" key="1">
    <source>
        <dbReference type="SAM" id="MobiDB-lite"/>
    </source>
</evidence>
<reference evidence="2 3" key="1">
    <citation type="submission" date="2019-05" db="EMBL/GenBank/DDBJ databases">
        <title>Another draft genome of Portunus trituberculatus and its Hox gene families provides insights of decapod evolution.</title>
        <authorList>
            <person name="Jeong J.-H."/>
            <person name="Song I."/>
            <person name="Kim S."/>
            <person name="Choi T."/>
            <person name="Kim D."/>
            <person name="Ryu S."/>
            <person name="Kim W."/>
        </authorList>
    </citation>
    <scope>NUCLEOTIDE SEQUENCE [LARGE SCALE GENOMIC DNA]</scope>
    <source>
        <tissue evidence="2">Muscle</tissue>
    </source>
</reference>
<evidence type="ECO:0000313" key="2">
    <source>
        <dbReference type="EMBL" id="MPC71381.1"/>
    </source>
</evidence>
<feature type="compositionally biased region" description="Basic and acidic residues" evidence="1">
    <location>
        <begin position="74"/>
        <end position="93"/>
    </location>
</feature>
<comment type="caution">
    <text evidence="2">The sequence shown here is derived from an EMBL/GenBank/DDBJ whole genome shotgun (WGS) entry which is preliminary data.</text>
</comment>
<dbReference type="Proteomes" id="UP000324222">
    <property type="component" value="Unassembled WGS sequence"/>
</dbReference>
<evidence type="ECO:0000313" key="3">
    <source>
        <dbReference type="Proteomes" id="UP000324222"/>
    </source>
</evidence>
<keyword evidence="3" id="KW-1185">Reference proteome</keyword>
<organism evidence="2 3">
    <name type="scientific">Portunus trituberculatus</name>
    <name type="common">Swimming crab</name>
    <name type="synonym">Neptunus trituberculatus</name>
    <dbReference type="NCBI Taxonomy" id="210409"/>
    <lineage>
        <taxon>Eukaryota</taxon>
        <taxon>Metazoa</taxon>
        <taxon>Ecdysozoa</taxon>
        <taxon>Arthropoda</taxon>
        <taxon>Crustacea</taxon>
        <taxon>Multicrustacea</taxon>
        <taxon>Malacostraca</taxon>
        <taxon>Eumalacostraca</taxon>
        <taxon>Eucarida</taxon>
        <taxon>Decapoda</taxon>
        <taxon>Pleocyemata</taxon>
        <taxon>Brachyura</taxon>
        <taxon>Eubrachyura</taxon>
        <taxon>Portunoidea</taxon>
        <taxon>Portunidae</taxon>
        <taxon>Portuninae</taxon>
        <taxon>Portunus</taxon>
    </lineage>
</organism>